<gene>
    <name evidence="2" type="ORF">ACFODT_07010</name>
</gene>
<evidence type="ECO:0000313" key="2">
    <source>
        <dbReference type="EMBL" id="MFC3023570.1"/>
    </source>
</evidence>
<reference evidence="3" key="1">
    <citation type="journal article" date="2019" name="Int. J. Syst. Evol. Microbiol.">
        <title>The Global Catalogue of Microorganisms (GCM) 10K type strain sequencing project: providing services to taxonomists for standard genome sequencing and annotation.</title>
        <authorList>
            <consortium name="The Broad Institute Genomics Platform"/>
            <consortium name="The Broad Institute Genome Sequencing Center for Infectious Disease"/>
            <person name="Wu L."/>
            <person name="Ma J."/>
        </authorList>
    </citation>
    <scope>NUCLEOTIDE SEQUENCE [LARGE SCALE GENOMIC DNA]</scope>
    <source>
        <strain evidence="3">KCTC 62784</strain>
    </source>
</reference>
<protein>
    <submittedName>
        <fullName evidence="2">DKNYY domain-containing protein</fullName>
    </submittedName>
</protein>
<keyword evidence="3" id="KW-1185">Reference proteome</keyword>
<evidence type="ECO:0000256" key="1">
    <source>
        <dbReference type="SAM" id="Phobius"/>
    </source>
</evidence>
<dbReference type="Proteomes" id="UP001595384">
    <property type="component" value="Unassembled WGS sequence"/>
</dbReference>
<comment type="caution">
    <text evidence="2">The sequence shown here is derived from an EMBL/GenBank/DDBJ whole genome shotgun (WGS) entry which is preliminary data.</text>
</comment>
<keyword evidence="1" id="KW-0812">Transmembrane</keyword>
<dbReference type="Pfam" id="PF13644">
    <property type="entry name" value="DKNYY"/>
    <property type="match status" value="1"/>
</dbReference>
<dbReference type="RefSeq" id="WP_123014427.1">
    <property type="nucleotide sequence ID" value="NZ_AP024912.1"/>
</dbReference>
<name>A0ABV7CB26_9VIBR</name>
<evidence type="ECO:0000313" key="3">
    <source>
        <dbReference type="Proteomes" id="UP001595384"/>
    </source>
</evidence>
<dbReference type="EMBL" id="JBHRSE010000043">
    <property type="protein sequence ID" value="MFC3023570.1"/>
    <property type="molecule type" value="Genomic_DNA"/>
</dbReference>
<dbReference type="InterPro" id="IPR027375">
    <property type="entry name" value="DKNYY"/>
</dbReference>
<accession>A0ABV7CB26</accession>
<feature type="transmembrane region" description="Helical" evidence="1">
    <location>
        <begin position="71"/>
        <end position="91"/>
    </location>
</feature>
<organism evidence="2 3">
    <name type="scientific">Vibrio zhugei</name>
    <dbReference type="NCBI Taxonomy" id="2479546"/>
    <lineage>
        <taxon>Bacteria</taxon>
        <taxon>Pseudomonadati</taxon>
        <taxon>Pseudomonadota</taxon>
        <taxon>Gammaproteobacteria</taxon>
        <taxon>Vibrionales</taxon>
        <taxon>Vibrionaceae</taxon>
        <taxon>Vibrio</taxon>
    </lineage>
</organism>
<keyword evidence="1" id="KW-0472">Membrane</keyword>
<feature type="transmembrane region" description="Helical" evidence="1">
    <location>
        <begin position="7"/>
        <end position="26"/>
    </location>
</feature>
<sequence>MKLAINIIVTFALCWWPLILMMSPMMFDAPDSENDKSIVIGGLLFMSYPVILFLLLGLFGAEFYGINSWRLAIISAVILALIFTVFGYASMVSNVMRGIPNSGYGVVDGQVYYNARPIKQADAASFHAFQREEFGYLHSAQSYAKDHQHLYYQGNVVANVDITNVEGKVLGSNLYWLTDHTVIYQGTVINGADPQSFQPFKQYTSWASSGTGDDKHIFYQHQRLEQADAATFEILDHSYAKDRQHIYYGLTPILEEADPIHFMLLDEYVARDEDAVYFLNGTDSHRIALATPQEFTALGRNYYKSQDRIFYIEAYQAVHVLEGVDAQTFEVTDYDSETGSDARDAQHWYLSGERIAR</sequence>
<feature type="transmembrane region" description="Helical" evidence="1">
    <location>
        <begin position="38"/>
        <end position="59"/>
    </location>
</feature>
<proteinExistence type="predicted"/>
<keyword evidence="1" id="KW-1133">Transmembrane helix</keyword>